<keyword evidence="2" id="KW-0560">Oxidoreductase</keyword>
<dbReference type="EMBL" id="CCKQ01010252">
    <property type="protein sequence ID" value="CDW81761.1"/>
    <property type="molecule type" value="Genomic_DNA"/>
</dbReference>
<keyword evidence="4" id="KW-1185">Reference proteome</keyword>
<protein>
    <submittedName>
        <fullName evidence="3">Short chain dehydrogenase reductase family protein</fullName>
    </submittedName>
</protein>
<gene>
    <name evidence="3" type="primary">Contig8979.g9600</name>
    <name evidence="3" type="ORF">STYLEM_10785</name>
</gene>
<dbReference type="PANTHER" id="PTHR43899">
    <property type="entry name" value="RH59310P"/>
    <property type="match status" value="1"/>
</dbReference>
<evidence type="ECO:0000313" key="4">
    <source>
        <dbReference type="Proteomes" id="UP000039865"/>
    </source>
</evidence>
<dbReference type="AlphaFoldDB" id="A0A078AIJ6"/>
<dbReference type="PRINTS" id="PR00081">
    <property type="entry name" value="GDHRDH"/>
</dbReference>
<dbReference type="InterPro" id="IPR036291">
    <property type="entry name" value="NAD(P)-bd_dom_sf"/>
</dbReference>
<dbReference type="Proteomes" id="UP000039865">
    <property type="component" value="Unassembled WGS sequence"/>
</dbReference>
<dbReference type="InterPro" id="IPR002347">
    <property type="entry name" value="SDR_fam"/>
</dbReference>
<dbReference type="OMA" id="ARECEHY"/>
<dbReference type="PANTHER" id="PTHR43899:SF13">
    <property type="entry name" value="RH59310P"/>
    <property type="match status" value="1"/>
</dbReference>
<dbReference type="Gene3D" id="3.40.50.720">
    <property type="entry name" value="NAD(P)-binding Rossmann-like Domain"/>
    <property type="match status" value="1"/>
</dbReference>
<dbReference type="SUPFAM" id="SSF51735">
    <property type="entry name" value="NAD(P)-binding Rossmann-fold domains"/>
    <property type="match status" value="1"/>
</dbReference>
<reference evidence="3 4" key="1">
    <citation type="submission" date="2014-06" db="EMBL/GenBank/DDBJ databases">
        <authorList>
            <person name="Swart Estienne"/>
        </authorList>
    </citation>
    <scope>NUCLEOTIDE SEQUENCE [LARGE SCALE GENOMIC DNA]</scope>
    <source>
        <strain evidence="3 4">130c</strain>
    </source>
</reference>
<dbReference type="PIRSF" id="PIRSF000126">
    <property type="entry name" value="11-beta-HSD1"/>
    <property type="match status" value="1"/>
</dbReference>
<dbReference type="GO" id="GO:0016491">
    <property type="term" value="F:oxidoreductase activity"/>
    <property type="evidence" value="ECO:0007669"/>
    <property type="project" value="UniProtKB-KW"/>
</dbReference>
<dbReference type="InterPro" id="IPR051019">
    <property type="entry name" value="VLCFA-Steroid_DH"/>
</dbReference>
<proteinExistence type="inferred from homology"/>
<dbReference type="Pfam" id="PF00106">
    <property type="entry name" value="adh_short"/>
    <property type="match status" value="1"/>
</dbReference>
<evidence type="ECO:0000256" key="1">
    <source>
        <dbReference type="ARBA" id="ARBA00006484"/>
    </source>
</evidence>
<organism evidence="3 4">
    <name type="scientific">Stylonychia lemnae</name>
    <name type="common">Ciliate</name>
    <dbReference type="NCBI Taxonomy" id="5949"/>
    <lineage>
        <taxon>Eukaryota</taxon>
        <taxon>Sar</taxon>
        <taxon>Alveolata</taxon>
        <taxon>Ciliophora</taxon>
        <taxon>Intramacronucleata</taxon>
        <taxon>Spirotrichea</taxon>
        <taxon>Stichotrichia</taxon>
        <taxon>Sporadotrichida</taxon>
        <taxon>Oxytrichidae</taxon>
        <taxon>Stylonychinae</taxon>
        <taxon>Stylonychia</taxon>
    </lineage>
</organism>
<comment type="similarity">
    <text evidence="1">Belongs to the short-chain dehydrogenases/reductases (SDR) family.</text>
</comment>
<evidence type="ECO:0000256" key="2">
    <source>
        <dbReference type="ARBA" id="ARBA00023002"/>
    </source>
</evidence>
<name>A0A078AIJ6_STYLE</name>
<dbReference type="OrthoDB" id="418498at2759"/>
<dbReference type="InParanoid" id="A0A078AIJ6"/>
<evidence type="ECO:0000313" key="3">
    <source>
        <dbReference type="EMBL" id="CDW81761.1"/>
    </source>
</evidence>
<dbReference type="CDD" id="cd05356">
    <property type="entry name" value="17beta-HSD1_like_SDR_c"/>
    <property type="match status" value="1"/>
</dbReference>
<accession>A0A078AIJ6</accession>
<sequence>MSHCDCMELVCFTIGALVLLKWAWRGLVLIRNLFLGTKVTPQRYGENSWAVVTGSTDGIGKALALELAKRGFNIVLIARNSEKLAAVAKDIQNKYGRDTRMIVFDFSKETSFAAYEHIVRLLDDIDVSILINNVGMSNKPDDQENHQLKDVHAEVVVNCYPIVILTKLLVDRLKLRYKKTGKRSLILNVASQITFIPNPYLAGYCSSKNFDDKFTKSLYYEMKGTGVDVLGLLPGAVSTGLNGFSEVPFAVIGVQSCATGTLNNATSFVTFGGWVHEIHGFLVKNFMLDLVPQSILIKLTRGFAEGLKKSWKLKVK</sequence>